<dbReference type="Proteomes" id="UP000429958">
    <property type="component" value="Unassembled WGS sequence"/>
</dbReference>
<dbReference type="EMBL" id="VUMD01000011">
    <property type="protein sequence ID" value="MSS37425.1"/>
    <property type="molecule type" value="Genomic_DNA"/>
</dbReference>
<name>A0A7X2NM46_9CLOT</name>
<protein>
    <submittedName>
        <fullName evidence="1">Uncharacterized protein</fullName>
    </submittedName>
</protein>
<evidence type="ECO:0000313" key="1">
    <source>
        <dbReference type="EMBL" id="MSS37425.1"/>
    </source>
</evidence>
<accession>A0A7X2NM46</accession>
<gene>
    <name evidence="1" type="ORF">FYJ39_12775</name>
</gene>
<keyword evidence="2" id="KW-1185">Reference proteome</keyword>
<sequence length="84" mass="9668">MIEFNDTDNRVQQTAIVNHFIQAVQGREKILCPVEEAVQSLNIINGAYLSSWNNKVVSFPLVMALYRKEWEKAALNLKHGIYTF</sequence>
<proteinExistence type="predicted"/>
<evidence type="ECO:0000313" key="2">
    <source>
        <dbReference type="Proteomes" id="UP000429958"/>
    </source>
</evidence>
<reference evidence="1 2" key="1">
    <citation type="submission" date="2019-08" db="EMBL/GenBank/DDBJ databases">
        <title>In-depth cultivation of the pig gut microbiome towards novel bacterial diversity and tailored functional studies.</title>
        <authorList>
            <person name="Wylensek D."/>
            <person name="Hitch T.C.A."/>
            <person name="Clavel T."/>
        </authorList>
    </citation>
    <scope>NUCLEOTIDE SEQUENCE [LARGE SCALE GENOMIC DNA]</scope>
    <source>
        <strain evidence="1 2">WCA-389-WT-23D1</strain>
    </source>
</reference>
<dbReference type="AlphaFoldDB" id="A0A7X2NM46"/>
<comment type="caution">
    <text evidence="1">The sequence shown here is derived from an EMBL/GenBank/DDBJ whole genome shotgun (WGS) entry which is preliminary data.</text>
</comment>
<organism evidence="1 2">
    <name type="scientific">Clostridium porci</name>
    <dbReference type="NCBI Taxonomy" id="2605778"/>
    <lineage>
        <taxon>Bacteria</taxon>
        <taxon>Bacillati</taxon>
        <taxon>Bacillota</taxon>
        <taxon>Clostridia</taxon>
        <taxon>Eubacteriales</taxon>
        <taxon>Clostridiaceae</taxon>
        <taxon>Clostridium</taxon>
    </lineage>
</organism>
<dbReference type="Gene3D" id="3.30.360.10">
    <property type="entry name" value="Dihydrodipicolinate Reductase, domain 2"/>
    <property type="match status" value="1"/>
</dbReference>
<dbReference type="RefSeq" id="WP_154472871.1">
    <property type="nucleotide sequence ID" value="NZ_DBEWUL010000126.1"/>
</dbReference>